<dbReference type="Proteomes" id="UP000789752">
    <property type="component" value="Unassembled WGS sequence"/>
</dbReference>
<evidence type="ECO:0000313" key="1">
    <source>
        <dbReference type="EMBL" id="CAG4893188.1"/>
    </source>
</evidence>
<gene>
    <name evidence="1" type="ORF">R54767_01502</name>
</gene>
<accession>A0ABN7QGM6</accession>
<reference evidence="1 2" key="1">
    <citation type="submission" date="2021-04" db="EMBL/GenBank/DDBJ databases">
        <authorList>
            <person name="Vanwijnsberghe S."/>
        </authorList>
    </citation>
    <scope>NUCLEOTIDE SEQUENCE [LARGE SCALE GENOMIC DNA]</scope>
    <source>
        <strain evidence="1 2">LMG 32171</strain>
    </source>
</reference>
<proteinExistence type="predicted"/>
<keyword evidence="2" id="KW-1185">Reference proteome</keyword>
<organism evidence="1 2">
    <name type="scientific">Paraburkholderia gardini</name>
    <dbReference type="NCBI Taxonomy" id="2823469"/>
    <lineage>
        <taxon>Bacteria</taxon>
        <taxon>Pseudomonadati</taxon>
        <taxon>Pseudomonadota</taxon>
        <taxon>Betaproteobacteria</taxon>
        <taxon>Burkholderiales</taxon>
        <taxon>Burkholderiaceae</taxon>
        <taxon>Paraburkholderia</taxon>
    </lineage>
</organism>
<dbReference type="EMBL" id="CAJQYY010000007">
    <property type="protein sequence ID" value="CAG4893188.1"/>
    <property type="molecule type" value="Genomic_DNA"/>
</dbReference>
<protein>
    <submittedName>
        <fullName evidence="1">Uncharacterized protein</fullName>
    </submittedName>
</protein>
<name>A0ABN7QGM6_9BURK</name>
<evidence type="ECO:0000313" key="2">
    <source>
        <dbReference type="Proteomes" id="UP000789752"/>
    </source>
</evidence>
<sequence length="71" mass="7448">MAACADRAKAWGSAVCGFTSSVAAQAARTGGMRKGLSWCEKHACGTKAVRKPHEERRSGVIPELFFHGAAA</sequence>
<comment type="caution">
    <text evidence="1">The sequence shown here is derived from an EMBL/GenBank/DDBJ whole genome shotgun (WGS) entry which is preliminary data.</text>
</comment>